<sequence length="150" mass="16537">MIIDYNPAIIFDAVITSGLDGKLTPRYHGHPEPLVSAQGVYGVRVRGDFSSGLRARVSDTTKQYSLSREQVSNSIDHQSINYSVTCTVGCLGNNVLIDDGRASVNFTQLDNINKSESNIELMVHFENKSLNDLVNGSYNGHFQVLFEAQL</sequence>
<gene>
    <name evidence="1" type="ORF">D1115_03660</name>
</gene>
<protein>
    <submittedName>
        <fullName evidence="1">Uncharacterized protein</fullName>
    </submittedName>
</protein>
<evidence type="ECO:0000313" key="1">
    <source>
        <dbReference type="EMBL" id="AXY00462.1"/>
    </source>
</evidence>
<dbReference type="Proteomes" id="UP000262832">
    <property type="component" value="Chromosome I"/>
</dbReference>
<name>A0ABM6YS01_9VIBR</name>
<reference evidence="1 2" key="1">
    <citation type="submission" date="2018-08" db="EMBL/GenBank/DDBJ databases">
        <title>Genomic taxonomy of the Vibrionaceae family.</title>
        <authorList>
            <person name="Gomez-Gil B."/>
            <person name="Tanaka M."/>
            <person name="Sawabe T."/>
            <person name="Enciso-Ibarra K."/>
        </authorList>
    </citation>
    <scope>NUCLEOTIDE SEQUENCE [LARGE SCALE GENOMIC DNA]</scope>
    <source>
        <strain evidence="1 2">CAIM 1831</strain>
    </source>
</reference>
<dbReference type="EMBL" id="CP032093">
    <property type="protein sequence ID" value="AXY00462.1"/>
    <property type="molecule type" value="Genomic_DNA"/>
</dbReference>
<keyword evidence="2" id="KW-1185">Reference proteome</keyword>
<accession>A0ABM6YS01</accession>
<dbReference type="RefSeq" id="WP_128810321.1">
    <property type="nucleotide sequence ID" value="NZ_CP032093.1"/>
</dbReference>
<organism evidence="1 2">
    <name type="scientific">Vibrio alfacsensis</name>
    <dbReference type="NCBI Taxonomy" id="1074311"/>
    <lineage>
        <taxon>Bacteria</taxon>
        <taxon>Pseudomonadati</taxon>
        <taxon>Pseudomonadota</taxon>
        <taxon>Gammaproteobacteria</taxon>
        <taxon>Vibrionales</taxon>
        <taxon>Vibrionaceae</taxon>
        <taxon>Vibrio</taxon>
    </lineage>
</organism>
<proteinExistence type="predicted"/>
<evidence type="ECO:0000313" key="2">
    <source>
        <dbReference type="Proteomes" id="UP000262832"/>
    </source>
</evidence>